<reference evidence="1" key="1">
    <citation type="submission" date="2022-01" db="EMBL/GenBank/DDBJ databases">
        <authorList>
            <person name="Long X."/>
        </authorList>
    </citation>
    <scope>NUCLEOTIDE SEQUENCE</scope>
</reference>
<sequence>MQLLRDELRTARKHYQCDAYYWFDRAGFGRQDVDADDWLIVEAVRSDRGKILPGTKYIYQVSVDGGEFWIFRARPEMDAICRKYDLYPED</sequence>
<dbReference type="Proteomes" id="UP001055334">
    <property type="component" value="Segment"/>
</dbReference>
<name>A0A9E7C717_9CAUD</name>
<keyword evidence="2" id="KW-1185">Reference proteome</keyword>
<dbReference type="RefSeq" id="YP_010773343.1">
    <property type="nucleotide sequence ID" value="NC_074662.1"/>
</dbReference>
<dbReference type="GeneID" id="80397619"/>
<evidence type="ECO:0000313" key="2">
    <source>
        <dbReference type="Proteomes" id="UP001055334"/>
    </source>
</evidence>
<organism evidence="1 2">
    <name type="scientific">Pseudomonas phage PP9W2</name>
    <dbReference type="NCBI Taxonomy" id="2914450"/>
    <lineage>
        <taxon>Viruses</taxon>
        <taxon>Duplodnaviria</taxon>
        <taxon>Heunggongvirae</taxon>
        <taxon>Uroviricota</taxon>
        <taxon>Caudoviricetes</taxon>
        <taxon>Haihevirus</taxon>
        <taxon>Haihevirus PP9W2</taxon>
    </lineage>
</organism>
<accession>A0A9E7C717</accession>
<dbReference type="KEGG" id="vg:80397619"/>
<evidence type="ECO:0000313" key="1">
    <source>
        <dbReference type="EMBL" id="ULG00214.1"/>
    </source>
</evidence>
<protein>
    <submittedName>
        <fullName evidence="1">Uncharacterized protein</fullName>
    </submittedName>
</protein>
<proteinExistence type="predicted"/>
<dbReference type="EMBL" id="OM141125">
    <property type="protein sequence ID" value="ULG00214.1"/>
    <property type="molecule type" value="Genomic_DNA"/>
</dbReference>